<dbReference type="GO" id="GO:0003677">
    <property type="term" value="F:DNA binding"/>
    <property type="evidence" value="ECO:0007669"/>
    <property type="project" value="UniProtKB-KW"/>
</dbReference>
<keyword evidence="2" id="KW-0805">Transcription regulation</keyword>
<evidence type="ECO:0000256" key="1">
    <source>
        <dbReference type="ARBA" id="ARBA00010641"/>
    </source>
</evidence>
<comment type="caution">
    <text evidence="8">The sequence shown here is derived from an EMBL/GenBank/DDBJ whole genome shotgun (WGS) entry which is preliminary data.</text>
</comment>
<dbReference type="InterPro" id="IPR013324">
    <property type="entry name" value="RNA_pol_sigma_r3/r4-like"/>
</dbReference>
<dbReference type="InterPro" id="IPR000792">
    <property type="entry name" value="Tscrpt_reg_LuxR_C"/>
</dbReference>
<comment type="similarity">
    <text evidence="1">Belongs to the sigma-70 factor family. ECF subfamily.</text>
</comment>
<evidence type="ECO:0000256" key="6">
    <source>
        <dbReference type="SAM" id="MobiDB-lite"/>
    </source>
</evidence>
<reference evidence="9" key="1">
    <citation type="submission" date="2016-11" db="EMBL/GenBank/DDBJ databases">
        <authorList>
            <person name="Jaros S."/>
            <person name="Januszkiewicz K."/>
            <person name="Wedrychowicz H."/>
        </authorList>
    </citation>
    <scope>NUCLEOTIDE SEQUENCE [LARGE SCALE GENOMIC DNA]</scope>
    <source>
        <strain evidence="9">CGMCC 4.3555</strain>
    </source>
</reference>
<feature type="domain" description="HTH luxR-type" evidence="7">
    <location>
        <begin position="137"/>
        <end position="186"/>
    </location>
</feature>
<protein>
    <submittedName>
        <fullName evidence="8">RNA polymerase sigma factor, sigma-70 family</fullName>
    </submittedName>
</protein>
<dbReference type="Proteomes" id="UP000184388">
    <property type="component" value="Unassembled WGS sequence"/>
</dbReference>
<keyword evidence="5" id="KW-0804">Transcription</keyword>
<dbReference type="PANTHER" id="PTHR43133">
    <property type="entry name" value="RNA POLYMERASE ECF-TYPE SIGMA FACTO"/>
    <property type="match status" value="1"/>
</dbReference>
<dbReference type="EMBL" id="FRBK01000018">
    <property type="protein sequence ID" value="SHN03666.1"/>
    <property type="molecule type" value="Genomic_DNA"/>
</dbReference>
<gene>
    <name evidence="8" type="ORF">SAMN05216268_11849</name>
</gene>
<dbReference type="PANTHER" id="PTHR43133:SF8">
    <property type="entry name" value="RNA POLYMERASE SIGMA FACTOR HI_1459-RELATED"/>
    <property type="match status" value="1"/>
</dbReference>
<dbReference type="NCBIfam" id="TIGR02937">
    <property type="entry name" value="sigma70-ECF"/>
    <property type="match status" value="1"/>
</dbReference>
<dbReference type="SMART" id="SM00421">
    <property type="entry name" value="HTH_LUXR"/>
    <property type="match status" value="1"/>
</dbReference>
<dbReference type="InterPro" id="IPR039425">
    <property type="entry name" value="RNA_pol_sigma-70-like"/>
</dbReference>
<evidence type="ECO:0000256" key="5">
    <source>
        <dbReference type="ARBA" id="ARBA00023163"/>
    </source>
</evidence>
<dbReference type="InterPro" id="IPR013325">
    <property type="entry name" value="RNA_pol_sigma_r2"/>
</dbReference>
<dbReference type="InterPro" id="IPR014284">
    <property type="entry name" value="RNA_pol_sigma-70_dom"/>
</dbReference>
<evidence type="ECO:0000256" key="2">
    <source>
        <dbReference type="ARBA" id="ARBA00023015"/>
    </source>
</evidence>
<sequence length="193" mass="21355">MSEYDPAESTDLPATAPAVSPGPLEEHHRLRHEADAEFSAFYRKTIRSLVAFLINQGAAIHVAADIAQDTMTTAYRRWGDLRTPKAWAYKAASRAMIRKIAAVEEDPVGDVPEPTSLLARPDAIAEWEARHDMLPLLRSLPPRQRQVLAWTMAGFTPGDIADELGLPADTVRANLMKARRAAVAYLGTREEEQ</sequence>
<dbReference type="GO" id="GO:0006352">
    <property type="term" value="P:DNA-templated transcription initiation"/>
    <property type="evidence" value="ECO:0007669"/>
    <property type="project" value="InterPro"/>
</dbReference>
<dbReference type="AlphaFoldDB" id="A0A9X8N573"/>
<evidence type="ECO:0000259" key="7">
    <source>
        <dbReference type="SMART" id="SM00421"/>
    </source>
</evidence>
<dbReference type="InterPro" id="IPR036388">
    <property type="entry name" value="WH-like_DNA-bd_sf"/>
</dbReference>
<dbReference type="InterPro" id="IPR013249">
    <property type="entry name" value="RNA_pol_sigma70_r4_t2"/>
</dbReference>
<dbReference type="Pfam" id="PF08281">
    <property type="entry name" value="Sigma70_r4_2"/>
    <property type="match status" value="1"/>
</dbReference>
<dbReference type="Gene3D" id="1.10.1740.10">
    <property type="match status" value="1"/>
</dbReference>
<organism evidence="8 9">
    <name type="scientific">Streptomyces yunnanensis</name>
    <dbReference type="NCBI Taxonomy" id="156453"/>
    <lineage>
        <taxon>Bacteria</taxon>
        <taxon>Bacillati</taxon>
        <taxon>Actinomycetota</taxon>
        <taxon>Actinomycetes</taxon>
        <taxon>Kitasatosporales</taxon>
        <taxon>Streptomycetaceae</taxon>
        <taxon>Streptomyces</taxon>
    </lineage>
</organism>
<accession>A0A9X8N573</accession>
<feature type="region of interest" description="Disordered" evidence="6">
    <location>
        <begin position="1"/>
        <end position="26"/>
    </location>
</feature>
<dbReference type="SUPFAM" id="SSF88946">
    <property type="entry name" value="Sigma2 domain of RNA polymerase sigma factors"/>
    <property type="match status" value="1"/>
</dbReference>
<dbReference type="RefSeq" id="WP_286160431.1">
    <property type="nucleotide sequence ID" value="NZ_FRBK01000018.1"/>
</dbReference>
<proteinExistence type="inferred from homology"/>
<evidence type="ECO:0000313" key="9">
    <source>
        <dbReference type="Proteomes" id="UP000184388"/>
    </source>
</evidence>
<evidence type="ECO:0000313" key="8">
    <source>
        <dbReference type="EMBL" id="SHN03666.1"/>
    </source>
</evidence>
<keyword evidence="4" id="KW-0238">DNA-binding</keyword>
<evidence type="ECO:0000256" key="3">
    <source>
        <dbReference type="ARBA" id="ARBA00023082"/>
    </source>
</evidence>
<dbReference type="SUPFAM" id="SSF88659">
    <property type="entry name" value="Sigma3 and sigma4 domains of RNA polymerase sigma factors"/>
    <property type="match status" value="1"/>
</dbReference>
<evidence type="ECO:0000256" key="4">
    <source>
        <dbReference type="ARBA" id="ARBA00023125"/>
    </source>
</evidence>
<name>A0A9X8N573_9ACTN</name>
<keyword evidence="3" id="KW-0731">Sigma factor</keyword>
<dbReference type="GO" id="GO:0016987">
    <property type="term" value="F:sigma factor activity"/>
    <property type="evidence" value="ECO:0007669"/>
    <property type="project" value="UniProtKB-KW"/>
</dbReference>
<dbReference type="Gene3D" id="1.10.10.10">
    <property type="entry name" value="Winged helix-like DNA-binding domain superfamily/Winged helix DNA-binding domain"/>
    <property type="match status" value="1"/>
</dbReference>